<feature type="modified residue" description="N6-carboxylysine" evidence="3">
    <location>
        <position position="147"/>
    </location>
</feature>
<dbReference type="Gene3D" id="3.20.20.140">
    <property type="entry name" value="Metal-dependent hydrolases"/>
    <property type="match status" value="1"/>
</dbReference>
<gene>
    <name evidence="4" type="ORF">ACFQ07_15290</name>
</gene>
<dbReference type="InterPro" id="IPR001559">
    <property type="entry name" value="Phosphotriesterase"/>
</dbReference>
<evidence type="ECO:0000256" key="1">
    <source>
        <dbReference type="ARBA" id="ARBA00022723"/>
    </source>
</evidence>
<dbReference type="PROSITE" id="PS51347">
    <property type="entry name" value="PHOSPHOTRIESTERASE_2"/>
    <property type="match status" value="1"/>
</dbReference>
<protein>
    <submittedName>
        <fullName evidence="4">Phosphotriesterase-related protein</fullName>
    </submittedName>
</protein>
<dbReference type="Pfam" id="PF02126">
    <property type="entry name" value="PTE"/>
    <property type="match status" value="1"/>
</dbReference>
<sequence length="157" mass="17350">MPSVQTVRGSVDTASLGPTLMHEHVFIIGTEHVQNYGHGAWWDEEERVADAVAKLKELAERGVSTIVDPTVWGLGRYIPRIQRIAEQVPELNIIVATGYYTYNDIPFQMHLRGPETPLGGPDPMIDLFCRDLMEGIADTGVRAAFLKCAVDTEGMTP</sequence>
<dbReference type="InterPro" id="IPR017947">
    <property type="entry name" value="AryldialkylPase_Zn-BS"/>
</dbReference>
<reference evidence="5" key="1">
    <citation type="journal article" date="2019" name="Int. J. Syst. Evol. Microbiol.">
        <title>The Global Catalogue of Microorganisms (GCM) 10K type strain sequencing project: providing services to taxonomists for standard genome sequencing and annotation.</title>
        <authorList>
            <consortium name="The Broad Institute Genomics Platform"/>
            <consortium name="The Broad Institute Genome Sequencing Center for Infectious Disease"/>
            <person name="Wu L."/>
            <person name="Ma J."/>
        </authorList>
    </citation>
    <scope>NUCLEOTIDE SEQUENCE [LARGE SCALE GENOMIC DNA]</scope>
    <source>
        <strain evidence="5">JCM 31696</strain>
    </source>
</reference>
<evidence type="ECO:0000313" key="4">
    <source>
        <dbReference type="EMBL" id="MFD0853600.1"/>
    </source>
</evidence>
<feature type="non-terminal residue" evidence="4">
    <location>
        <position position="157"/>
    </location>
</feature>
<evidence type="ECO:0000256" key="2">
    <source>
        <dbReference type="ARBA" id="ARBA00022801"/>
    </source>
</evidence>
<accession>A0ABW3CGF5</accession>
<dbReference type="PROSITE" id="PS01322">
    <property type="entry name" value="PHOSPHOTRIESTERASE_1"/>
    <property type="match status" value="1"/>
</dbReference>
<dbReference type="EMBL" id="JBHTIR010002300">
    <property type="protein sequence ID" value="MFD0853600.1"/>
    <property type="molecule type" value="Genomic_DNA"/>
</dbReference>
<comment type="caution">
    <text evidence="4">The sequence shown here is derived from an EMBL/GenBank/DDBJ whole genome shotgun (WGS) entry which is preliminary data.</text>
</comment>
<dbReference type="PANTHER" id="PTHR10819">
    <property type="entry name" value="PHOSPHOTRIESTERASE-RELATED"/>
    <property type="match status" value="1"/>
</dbReference>
<evidence type="ECO:0000256" key="3">
    <source>
        <dbReference type="PROSITE-ProRule" id="PRU00679"/>
    </source>
</evidence>
<dbReference type="PANTHER" id="PTHR10819:SF3">
    <property type="entry name" value="PHOSPHOTRIESTERASE-RELATED PROTEIN"/>
    <property type="match status" value="1"/>
</dbReference>
<keyword evidence="5" id="KW-1185">Reference proteome</keyword>
<dbReference type="SUPFAM" id="SSF51556">
    <property type="entry name" value="Metallo-dependent hydrolases"/>
    <property type="match status" value="1"/>
</dbReference>
<comment type="similarity">
    <text evidence="3">Belongs to the metallo-dependent hydrolases superfamily. Phosphotriesterase family.</text>
</comment>
<dbReference type="Proteomes" id="UP001597083">
    <property type="component" value="Unassembled WGS sequence"/>
</dbReference>
<organism evidence="4 5">
    <name type="scientific">Actinomadura adrarensis</name>
    <dbReference type="NCBI Taxonomy" id="1819600"/>
    <lineage>
        <taxon>Bacteria</taxon>
        <taxon>Bacillati</taxon>
        <taxon>Actinomycetota</taxon>
        <taxon>Actinomycetes</taxon>
        <taxon>Streptosporangiales</taxon>
        <taxon>Thermomonosporaceae</taxon>
        <taxon>Actinomadura</taxon>
    </lineage>
</organism>
<keyword evidence="1" id="KW-0479">Metal-binding</keyword>
<proteinExistence type="inferred from homology"/>
<evidence type="ECO:0000313" key="5">
    <source>
        <dbReference type="Proteomes" id="UP001597083"/>
    </source>
</evidence>
<keyword evidence="2" id="KW-0378">Hydrolase</keyword>
<dbReference type="InterPro" id="IPR032466">
    <property type="entry name" value="Metal_Hydrolase"/>
</dbReference>
<name>A0ABW3CGF5_9ACTN</name>